<comment type="similarity">
    <text evidence="1">Belongs to the thioesterase family.</text>
</comment>
<organism evidence="3 4">
    <name type="scientific">Xaviernesmea rhizosphaerae</name>
    <dbReference type="NCBI Taxonomy" id="1672749"/>
    <lineage>
        <taxon>Bacteria</taxon>
        <taxon>Pseudomonadati</taxon>
        <taxon>Pseudomonadota</taxon>
        <taxon>Alphaproteobacteria</taxon>
        <taxon>Hyphomicrobiales</taxon>
        <taxon>Rhizobiaceae</taxon>
        <taxon>Rhizobium/Agrobacterium group</taxon>
        <taxon>Xaviernesmea</taxon>
    </lineage>
</organism>
<feature type="domain" description="Thioesterase" evidence="2">
    <location>
        <begin position="8"/>
        <end position="218"/>
    </location>
</feature>
<dbReference type="PANTHER" id="PTHR11487:SF0">
    <property type="entry name" value="S-ACYL FATTY ACID SYNTHASE THIOESTERASE, MEDIUM CHAIN"/>
    <property type="match status" value="1"/>
</dbReference>
<reference evidence="3 4" key="1">
    <citation type="journal article" date="2017" name="Antonie Van Leeuwenhoek">
        <title>Rhizobium rhizosphaerae sp. nov., a novel species isolated from rice rhizosphere.</title>
        <authorList>
            <person name="Zhao J.J."/>
            <person name="Zhang J."/>
            <person name="Zhang R.J."/>
            <person name="Zhang C.W."/>
            <person name="Yin H.Q."/>
            <person name="Zhang X.X."/>
        </authorList>
    </citation>
    <scope>NUCLEOTIDE SEQUENCE [LARGE SCALE GENOMIC DNA]</scope>
    <source>
        <strain evidence="3 4">RD15</strain>
    </source>
</reference>
<keyword evidence="4" id="KW-1185">Reference proteome</keyword>
<accession>A0ABX3PGB0</accession>
<dbReference type="SUPFAM" id="SSF53474">
    <property type="entry name" value="alpha/beta-Hydrolases"/>
    <property type="match status" value="1"/>
</dbReference>
<dbReference type="InterPro" id="IPR001031">
    <property type="entry name" value="Thioesterase"/>
</dbReference>
<dbReference type="Gene3D" id="3.40.50.1820">
    <property type="entry name" value="alpha/beta hydrolase"/>
    <property type="match status" value="1"/>
</dbReference>
<evidence type="ECO:0000313" key="3">
    <source>
        <dbReference type="EMBL" id="OQP87447.1"/>
    </source>
</evidence>
<evidence type="ECO:0000259" key="2">
    <source>
        <dbReference type="Pfam" id="PF00975"/>
    </source>
</evidence>
<dbReference type="InterPro" id="IPR029058">
    <property type="entry name" value="AB_hydrolase_fold"/>
</dbReference>
<protein>
    <submittedName>
        <fullName evidence="3">Thioesterase</fullName>
    </submittedName>
</protein>
<dbReference type="Pfam" id="PF00975">
    <property type="entry name" value="Thioesterase"/>
    <property type="match status" value="1"/>
</dbReference>
<evidence type="ECO:0000256" key="1">
    <source>
        <dbReference type="ARBA" id="ARBA00007169"/>
    </source>
</evidence>
<dbReference type="PANTHER" id="PTHR11487">
    <property type="entry name" value="THIOESTERASE"/>
    <property type="match status" value="1"/>
</dbReference>
<comment type="caution">
    <text evidence="3">The sequence shown here is derived from an EMBL/GenBank/DDBJ whole genome shotgun (WGS) entry which is preliminary data.</text>
</comment>
<dbReference type="Proteomes" id="UP000192652">
    <property type="component" value="Unassembled WGS sequence"/>
</dbReference>
<proteinExistence type="inferred from homology"/>
<dbReference type="InterPro" id="IPR012223">
    <property type="entry name" value="TEII"/>
</dbReference>
<dbReference type="EMBL" id="MSPX01000003">
    <property type="protein sequence ID" value="OQP87447.1"/>
    <property type="molecule type" value="Genomic_DNA"/>
</dbReference>
<name>A0ABX3PGB0_9HYPH</name>
<sequence>MASSRPLLLAFPPAGAGAGLFRSWVGAAPPAMAVHPVSLPGREARFNEPLPISIEALADQLAGELRPLLTGRYAILGYSMGALLGYETARRFQAQGLGAPEAFFALGCNAPDRMVLDRDPFHNMEPAAFRQALIDLGGMPLEILDNPEAMAVFEPVLRNDFRICETYRHEASRGVLRCPAHLLLCRDDAFVREPAAMAWSGFVTGGLTLDWLDGGHMIAGPVFDALPDLVARRWLERAQDAHAGARKAGWR</sequence>
<dbReference type="RefSeq" id="WP_245295576.1">
    <property type="nucleotide sequence ID" value="NZ_MSPX01000003.1"/>
</dbReference>
<gene>
    <name evidence="3" type="ORF">BTR14_05815</name>
</gene>
<evidence type="ECO:0000313" key="4">
    <source>
        <dbReference type="Proteomes" id="UP000192652"/>
    </source>
</evidence>